<protein>
    <recommendedName>
        <fullName evidence="6">RNA methyltransferase</fullName>
        <ecNumber evidence="6">2.1.1.-</ecNumber>
    </recommendedName>
</protein>
<dbReference type="SUPFAM" id="SSF53335">
    <property type="entry name" value="S-adenosyl-L-methionine-dependent methyltransferases"/>
    <property type="match status" value="1"/>
</dbReference>
<dbReference type="AlphaFoldDB" id="A0AAI8VS91"/>
<keyword evidence="10" id="KW-1185">Reference proteome</keyword>
<keyword evidence="4 5" id="KW-0949">S-adenosyl-L-methionine</keyword>
<keyword evidence="2 6" id="KW-0489">Methyltransferase</keyword>
<dbReference type="GO" id="GO:0032259">
    <property type="term" value="P:methylation"/>
    <property type="evidence" value="ECO:0007669"/>
    <property type="project" value="UniProtKB-KW"/>
</dbReference>
<name>A0AAI8VS91_9PEZI</name>
<evidence type="ECO:0000256" key="1">
    <source>
        <dbReference type="ARBA" id="ARBA00008361"/>
    </source>
</evidence>
<accession>A0AAI8VS91</accession>
<proteinExistence type="inferred from homology"/>
<feature type="domain" description="Bin3-type SAM" evidence="8">
    <location>
        <begin position="1"/>
        <end position="238"/>
    </location>
</feature>
<dbReference type="EC" id="2.1.1.-" evidence="6"/>
<evidence type="ECO:0000256" key="4">
    <source>
        <dbReference type="ARBA" id="ARBA00022691"/>
    </source>
</evidence>
<dbReference type="Gene3D" id="3.40.50.150">
    <property type="entry name" value="Vaccinia Virus protein VP39"/>
    <property type="match status" value="1"/>
</dbReference>
<reference evidence="9" key="1">
    <citation type="submission" date="2023-10" db="EMBL/GenBank/DDBJ databases">
        <authorList>
            <person name="Hackl T."/>
        </authorList>
    </citation>
    <scope>NUCLEOTIDE SEQUENCE</scope>
</reference>
<dbReference type="PROSITE" id="PS51515">
    <property type="entry name" value="BIN3_SAM"/>
    <property type="match status" value="1"/>
</dbReference>
<dbReference type="InterPro" id="IPR039772">
    <property type="entry name" value="Bin3-like"/>
</dbReference>
<comment type="caution">
    <text evidence="9">The sequence shown here is derived from an EMBL/GenBank/DDBJ whole genome shotgun (WGS) entry which is preliminary data.</text>
</comment>
<dbReference type="Proteomes" id="UP001295740">
    <property type="component" value="Unassembled WGS sequence"/>
</dbReference>
<feature type="compositionally biased region" description="Low complexity" evidence="7">
    <location>
        <begin position="1"/>
        <end position="16"/>
    </location>
</feature>
<evidence type="ECO:0000256" key="6">
    <source>
        <dbReference type="RuleBase" id="RU367087"/>
    </source>
</evidence>
<sequence length="238" mass="26194">MEATSDTPSAADAAAPQTNNARNRARHNQLHSHGNYHNYYSFRAQQVPDPRLALLASHLLSKRVLDLGCNAGKLTKEVITHFSAASALGADLDPVLIAQAEAAPSPRNCTFRLQDFLVPGWVATAAEERFDIVLLLSVTKWIHLNALDAGLLALFREVHDRMLVEGGVLVVEPQEWDNYKRAVRKAPHLKPGFAMLELRPPFLEALAGVGFTLEEDIAREEGGFSRPLHVWRKGPSPG</sequence>
<keyword evidence="3 6" id="KW-0808">Transferase</keyword>
<evidence type="ECO:0000313" key="9">
    <source>
        <dbReference type="EMBL" id="CAJ2509719.1"/>
    </source>
</evidence>
<evidence type="ECO:0000256" key="3">
    <source>
        <dbReference type="ARBA" id="ARBA00022679"/>
    </source>
</evidence>
<dbReference type="InterPro" id="IPR010675">
    <property type="entry name" value="Bin3_C"/>
</dbReference>
<dbReference type="GO" id="GO:0008173">
    <property type="term" value="F:RNA methyltransferase activity"/>
    <property type="evidence" value="ECO:0007669"/>
    <property type="project" value="UniProtKB-UniRule"/>
</dbReference>
<dbReference type="InterPro" id="IPR024160">
    <property type="entry name" value="BIN3_SAM-bd_dom"/>
</dbReference>
<dbReference type="PANTHER" id="PTHR12315">
    <property type="entry name" value="BICOID-INTERACTING PROTEIN RELATED"/>
    <property type="match status" value="1"/>
</dbReference>
<comment type="similarity">
    <text evidence="1 6">Belongs to the methyltransferase superfamily.</text>
</comment>
<evidence type="ECO:0000313" key="10">
    <source>
        <dbReference type="Proteomes" id="UP001295740"/>
    </source>
</evidence>
<gene>
    <name evidence="9" type="ORF">KHLLAP_LOCUS10187</name>
</gene>
<feature type="region of interest" description="Disordered" evidence="7">
    <location>
        <begin position="1"/>
        <end position="22"/>
    </location>
</feature>
<evidence type="ECO:0000259" key="8">
    <source>
        <dbReference type="PROSITE" id="PS51515"/>
    </source>
</evidence>
<dbReference type="GO" id="GO:0008171">
    <property type="term" value="F:O-methyltransferase activity"/>
    <property type="evidence" value="ECO:0007669"/>
    <property type="project" value="UniProtKB-UniRule"/>
</dbReference>
<organism evidence="9 10">
    <name type="scientific">Anthostomella pinea</name>
    <dbReference type="NCBI Taxonomy" id="933095"/>
    <lineage>
        <taxon>Eukaryota</taxon>
        <taxon>Fungi</taxon>
        <taxon>Dikarya</taxon>
        <taxon>Ascomycota</taxon>
        <taxon>Pezizomycotina</taxon>
        <taxon>Sordariomycetes</taxon>
        <taxon>Xylariomycetidae</taxon>
        <taxon>Xylariales</taxon>
        <taxon>Xylariaceae</taxon>
        <taxon>Anthostomella</taxon>
    </lineage>
</organism>
<dbReference type="EMBL" id="CAUWAG010000013">
    <property type="protein sequence ID" value="CAJ2509719.1"/>
    <property type="molecule type" value="Genomic_DNA"/>
</dbReference>
<dbReference type="CDD" id="cd02440">
    <property type="entry name" value="AdoMet_MTases"/>
    <property type="match status" value="1"/>
</dbReference>
<evidence type="ECO:0000256" key="5">
    <source>
        <dbReference type="PROSITE-ProRule" id="PRU00848"/>
    </source>
</evidence>
<dbReference type="PANTHER" id="PTHR12315:SF0">
    <property type="entry name" value="7SK SNRNA METHYLPHOSPHATE CAPPING ENZYME"/>
    <property type="match status" value="1"/>
</dbReference>
<evidence type="ECO:0000256" key="7">
    <source>
        <dbReference type="SAM" id="MobiDB-lite"/>
    </source>
</evidence>
<dbReference type="GO" id="GO:0040031">
    <property type="term" value="P:snRNA modification"/>
    <property type="evidence" value="ECO:0007669"/>
    <property type="project" value="TreeGrafter"/>
</dbReference>
<dbReference type="InterPro" id="IPR029063">
    <property type="entry name" value="SAM-dependent_MTases_sf"/>
</dbReference>
<evidence type="ECO:0000256" key="2">
    <source>
        <dbReference type="ARBA" id="ARBA00022603"/>
    </source>
</evidence>
<dbReference type="Pfam" id="PF06859">
    <property type="entry name" value="Bin3"/>
    <property type="match status" value="1"/>
</dbReference>
<dbReference type="GO" id="GO:0017069">
    <property type="term" value="F:snRNA binding"/>
    <property type="evidence" value="ECO:0007669"/>
    <property type="project" value="TreeGrafter"/>
</dbReference>